<accession>A0AAE0Y8C5</accession>
<evidence type="ECO:0000313" key="2">
    <source>
        <dbReference type="Proteomes" id="UP001283361"/>
    </source>
</evidence>
<name>A0AAE0Y8C5_9GAST</name>
<dbReference type="Proteomes" id="UP001283361">
    <property type="component" value="Unassembled WGS sequence"/>
</dbReference>
<reference evidence="1" key="1">
    <citation type="journal article" date="2023" name="G3 (Bethesda)">
        <title>A reference genome for the long-term kleptoplast-retaining sea slug Elysia crispata morphotype clarki.</title>
        <authorList>
            <person name="Eastman K.E."/>
            <person name="Pendleton A.L."/>
            <person name="Shaikh M.A."/>
            <person name="Suttiyut T."/>
            <person name="Ogas R."/>
            <person name="Tomko P."/>
            <person name="Gavelis G."/>
            <person name="Widhalm J.R."/>
            <person name="Wisecaver J.H."/>
        </authorList>
    </citation>
    <scope>NUCLEOTIDE SEQUENCE</scope>
    <source>
        <strain evidence="1">ECLA1</strain>
    </source>
</reference>
<evidence type="ECO:0000313" key="1">
    <source>
        <dbReference type="EMBL" id="KAK3736585.1"/>
    </source>
</evidence>
<dbReference type="EMBL" id="JAWDGP010006701">
    <property type="protein sequence ID" value="KAK3736585.1"/>
    <property type="molecule type" value="Genomic_DNA"/>
</dbReference>
<protein>
    <submittedName>
        <fullName evidence="1">Uncharacterized protein</fullName>
    </submittedName>
</protein>
<keyword evidence="2" id="KW-1185">Reference proteome</keyword>
<sequence length="86" mass="9474">MEPRPLILLVSTEAGTTQLDETIGHSITKEQRHKALNKEDKNAIKFNLGSDDYLTTLPEHNAVYKTESPTTLAAATPSEWANDSHA</sequence>
<comment type="caution">
    <text evidence="1">The sequence shown here is derived from an EMBL/GenBank/DDBJ whole genome shotgun (WGS) entry which is preliminary data.</text>
</comment>
<gene>
    <name evidence="1" type="ORF">RRG08_049726</name>
</gene>
<organism evidence="1 2">
    <name type="scientific">Elysia crispata</name>
    <name type="common">lettuce slug</name>
    <dbReference type="NCBI Taxonomy" id="231223"/>
    <lineage>
        <taxon>Eukaryota</taxon>
        <taxon>Metazoa</taxon>
        <taxon>Spiralia</taxon>
        <taxon>Lophotrochozoa</taxon>
        <taxon>Mollusca</taxon>
        <taxon>Gastropoda</taxon>
        <taxon>Heterobranchia</taxon>
        <taxon>Euthyneura</taxon>
        <taxon>Panpulmonata</taxon>
        <taxon>Sacoglossa</taxon>
        <taxon>Placobranchoidea</taxon>
        <taxon>Plakobranchidae</taxon>
        <taxon>Elysia</taxon>
    </lineage>
</organism>
<proteinExistence type="predicted"/>
<dbReference type="AlphaFoldDB" id="A0AAE0Y8C5"/>